<name>A0ABW9VHH8_9BURK</name>
<feature type="region of interest" description="Disordered" evidence="1">
    <location>
        <begin position="1"/>
        <end position="67"/>
    </location>
</feature>
<dbReference type="RefSeq" id="WP_161038322.1">
    <property type="nucleotide sequence ID" value="NZ_WWCM01000003.1"/>
</dbReference>
<dbReference type="Proteomes" id="UP000478090">
    <property type="component" value="Unassembled WGS sequence"/>
</dbReference>
<proteinExistence type="predicted"/>
<evidence type="ECO:0000313" key="3">
    <source>
        <dbReference type="EMBL" id="MYM38928.1"/>
    </source>
</evidence>
<dbReference type="Pfam" id="PF19029">
    <property type="entry name" value="DUF883_C"/>
    <property type="match status" value="1"/>
</dbReference>
<gene>
    <name evidence="3" type="ORF">GTP27_06250</name>
</gene>
<keyword evidence="4" id="KW-1185">Reference proteome</keyword>
<sequence>MEHNHQNGKDIAQSKAASSNARERLMSELKTAIDAAEGWLQQDDGEHDGEHNSKTGGSTTPSAAQAQFQETLSTARKDLQQLQQSLQARGRSAAQSAGAYVQENPWKSVALGATLGIIAGLLIARK</sequence>
<evidence type="ECO:0000256" key="1">
    <source>
        <dbReference type="SAM" id="MobiDB-lite"/>
    </source>
</evidence>
<reference evidence="3 4" key="1">
    <citation type="submission" date="2019-12" db="EMBL/GenBank/DDBJ databases">
        <title>Novel species isolated from a subtropical stream in China.</title>
        <authorList>
            <person name="Lu H."/>
        </authorList>
    </citation>
    <scope>NUCLEOTIDE SEQUENCE [LARGE SCALE GENOMIC DNA]</scope>
    <source>
        <strain evidence="3 4">CY13W</strain>
    </source>
</reference>
<comment type="caution">
    <text evidence="3">The sequence shown here is derived from an EMBL/GenBank/DDBJ whole genome shotgun (WGS) entry which is preliminary data.</text>
</comment>
<organism evidence="3 4">
    <name type="scientific">Duganella qianjiadongensis</name>
    <dbReference type="NCBI Taxonomy" id="2692176"/>
    <lineage>
        <taxon>Bacteria</taxon>
        <taxon>Pseudomonadati</taxon>
        <taxon>Pseudomonadota</taxon>
        <taxon>Betaproteobacteria</taxon>
        <taxon>Burkholderiales</taxon>
        <taxon>Oxalobacteraceae</taxon>
        <taxon>Telluria group</taxon>
        <taxon>Duganella</taxon>
    </lineage>
</organism>
<evidence type="ECO:0000259" key="2">
    <source>
        <dbReference type="Pfam" id="PF19029"/>
    </source>
</evidence>
<dbReference type="PANTHER" id="PTHR35893:SF3">
    <property type="entry name" value="INNER MEMBRANE PROTEIN"/>
    <property type="match status" value="1"/>
</dbReference>
<dbReference type="EMBL" id="WWCM01000003">
    <property type="protein sequence ID" value="MYM38928.1"/>
    <property type="molecule type" value="Genomic_DNA"/>
</dbReference>
<dbReference type="InterPro" id="IPR010279">
    <property type="entry name" value="YqjD/ElaB"/>
</dbReference>
<accession>A0ABW9VHH8</accession>
<feature type="domain" description="DUF883" evidence="2">
    <location>
        <begin position="100"/>
        <end position="126"/>
    </location>
</feature>
<evidence type="ECO:0000313" key="4">
    <source>
        <dbReference type="Proteomes" id="UP000478090"/>
    </source>
</evidence>
<feature type="compositionally biased region" description="Polar residues" evidence="1">
    <location>
        <begin position="54"/>
        <end position="67"/>
    </location>
</feature>
<dbReference type="PANTHER" id="PTHR35893">
    <property type="entry name" value="INNER MEMBRANE PROTEIN-RELATED"/>
    <property type="match status" value="1"/>
</dbReference>
<dbReference type="InterPro" id="IPR043605">
    <property type="entry name" value="DUF883_C"/>
</dbReference>
<protein>
    <submittedName>
        <fullName evidence="3">DUF883 family protein</fullName>
    </submittedName>
</protein>